<dbReference type="InterPro" id="IPR026444">
    <property type="entry name" value="Secre_tail"/>
</dbReference>
<evidence type="ECO:0000313" key="3">
    <source>
        <dbReference type="Proteomes" id="UP000612680"/>
    </source>
</evidence>
<gene>
    <name evidence="2" type="ORF">HWI92_07565</name>
</gene>
<dbReference type="RefSeq" id="WP_204662330.1">
    <property type="nucleotide sequence ID" value="NZ_CP056775.1"/>
</dbReference>
<sequence>MKFKSLLAGLCLLGYVTAAQVVTPQIIPVNSYDSKLCANTQGRIPVQVIGSFNADNRFYVELLSYDSDQPLARYEAVLKYGALLFDIGGDVAENYNRIKYRILTTSPVSPASIYSNNWFTRGEISLARPVGTSDTLNAGMGYTLNVNMNSNNPVTVTLSDSSVQEIGPSNYYQQAISLVASKTTEIFIVRAVNSCHVPVPFSGKVPVVVNPITITPLRVNNLTKLCEGGDIELSYAVSGGAIPESARFRLRFFKPYPNVGEQQIFEVTATKKSDGVLIARIPEKMVSYSNTFHIAVLVDKPGLVSSYLKSATIYDKPTVSFQSQSGSVQIGQAVDLRFAIEGPEPYTIELNNGKSYLLDGNRNINVYPTQTEIFSIRSLRTACGVTTDVPKQTVVARVPPGIAIHAAREQTWSICENQRLRLPFVTNAALTASTKIIVEGRTYKDKLYQFEGKIVNDSIEFLIPHSPETWIDEGYFNIKYFRIRTTSPELVSEYVSGFNIRGIPRVSYESRQGVILTGKQYYEYDLHVSGGTPYTVTDEQGYRTSAEYVPLGQKIFVPATGTYGPKSVFNGCYTNSEPAKVSLTVNAYTSQQPVIVVHPSSQKYLCGPDSVEVYFEAFGKFAAGNEFQIIRGDNPGAPWLTVTKPGRYKIPASLLNQNAYSGVLIRSTQPQVEAGSELPIIFDTKPVLLYPGELGGPGADRPRVFNLDERPYIYTQLNSYSPYTAEYTDGTKDYHFEQVLQYDAFRPAMPRSKVVAFTLKSLTNACGTTEVNHTVYLFWKGYNLSMKYFPDDKAFCAGQELVVGFEVSGGVAPAGTSYLLQVSKDASTYTTIATKSVVEDFRYTIPASMEGEYFVRIMTDAGISAGGNRIYVNKIPTATLSSDNQSNAEIDYGQPVYINYILTGAGPWELIVKDRGDFTATTSPASVSYQLSKGTVFELQSVSNQCGFGTVSGSVPVRIKPQIVTFQTEATSLCSGQGLNVTYKVAGDIPPGEKIVFFLKNMNDTRFDLMSVNAVSGTMTIPMPAGLPGGSYQLVCGVSGSELSESRLITLLSTPDIELTGNTTINAGESANLLFRATNEGNIPLDVVLSDGTRFSFSSWGSGTAYYASVKPSVTTTYSIRSATGSCGAAKVSGSATVTVNAAAARTVRVTGLNKSMLCEKDTLNVYFVTSGTFSQNNSFSVRFYDSQGKLVTTVPSTGKASPLAIVVPSGFLTTETYRIRITASDANTASSDSPVGLGSGTKATAAFAGSEALLDENGNARAVVLLTGTGPWRYDYGNDLRAVSRYADRSPDTLLISSKEPSAYFKLLSVSNGCGIGMVTQPSSVLVTVILGAEEPGVVAEPITFGPNPTRERVQLHFKTSHKRTLTLYGANGQVIWTKSITATDAEVDMLHHPSGSYLLKIEHPKGKQVVRIVKE</sequence>
<evidence type="ECO:0000313" key="2">
    <source>
        <dbReference type="EMBL" id="QRR00774.1"/>
    </source>
</evidence>
<dbReference type="NCBIfam" id="TIGR04183">
    <property type="entry name" value="Por_Secre_tail"/>
    <property type="match status" value="1"/>
</dbReference>
<feature type="chain" id="PRO_5045383782" evidence="1">
    <location>
        <begin position="22"/>
        <end position="1417"/>
    </location>
</feature>
<reference evidence="2 3" key="1">
    <citation type="submission" date="2020-06" db="EMBL/GenBank/DDBJ databases">
        <title>Dyadobacter sandarakinus sp. nov., isolated from the soil of the Arctic Yellow River Station.</title>
        <authorList>
            <person name="Zhang Y."/>
            <person name="Peng F."/>
        </authorList>
    </citation>
    <scope>NUCLEOTIDE SEQUENCE [LARGE SCALE GENOMIC DNA]</scope>
    <source>
        <strain evidence="2 3">Q3-56</strain>
    </source>
</reference>
<protein>
    <submittedName>
        <fullName evidence="2">T9SS type A sorting domain-containing protein</fullName>
    </submittedName>
</protein>
<organism evidence="2 3">
    <name type="scientific">Dyadobacter sandarakinus</name>
    <dbReference type="NCBI Taxonomy" id="2747268"/>
    <lineage>
        <taxon>Bacteria</taxon>
        <taxon>Pseudomonadati</taxon>
        <taxon>Bacteroidota</taxon>
        <taxon>Cytophagia</taxon>
        <taxon>Cytophagales</taxon>
        <taxon>Spirosomataceae</taxon>
        <taxon>Dyadobacter</taxon>
    </lineage>
</organism>
<keyword evidence="3" id="KW-1185">Reference proteome</keyword>
<proteinExistence type="predicted"/>
<dbReference type="Proteomes" id="UP000612680">
    <property type="component" value="Chromosome"/>
</dbReference>
<feature type="signal peptide" evidence="1">
    <location>
        <begin position="1"/>
        <end position="21"/>
    </location>
</feature>
<accession>A0ABX7I3X6</accession>
<name>A0ABX7I3X6_9BACT</name>
<dbReference type="EMBL" id="CP056775">
    <property type="protein sequence ID" value="QRR00774.1"/>
    <property type="molecule type" value="Genomic_DNA"/>
</dbReference>
<evidence type="ECO:0000256" key="1">
    <source>
        <dbReference type="SAM" id="SignalP"/>
    </source>
</evidence>
<keyword evidence="1" id="KW-0732">Signal</keyword>